<dbReference type="AlphaFoldDB" id="A0A383UKA1"/>
<dbReference type="Proteomes" id="UP000275772">
    <property type="component" value="Unassembled WGS sequence"/>
</dbReference>
<gene>
    <name evidence="1" type="ORF">BLGHR1_11489</name>
</gene>
<reference evidence="1 2" key="1">
    <citation type="submission" date="2017-11" db="EMBL/GenBank/DDBJ databases">
        <authorList>
            <person name="Kracher B."/>
        </authorList>
    </citation>
    <scope>NUCLEOTIDE SEQUENCE [LARGE SCALE GENOMIC DNA]</scope>
    <source>
        <strain evidence="1 2">RACE1</strain>
    </source>
</reference>
<evidence type="ECO:0000313" key="1">
    <source>
        <dbReference type="EMBL" id="SZF00744.1"/>
    </source>
</evidence>
<dbReference type="VEuPathDB" id="FungiDB:BLGHR1_11489"/>
<evidence type="ECO:0000313" key="2">
    <source>
        <dbReference type="Proteomes" id="UP000275772"/>
    </source>
</evidence>
<organism evidence="1 2">
    <name type="scientific">Blumeria hordei</name>
    <name type="common">Barley powdery mildew</name>
    <name type="synonym">Blumeria graminis f. sp. hordei</name>
    <dbReference type="NCBI Taxonomy" id="2867405"/>
    <lineage>
        <taxon>Eukaryota</taxon>
        <taxon>Fungi</taxon>
        <taxon>Dikarya</taxon>
        <taxon>Ascomycota</taxon>
        <taxon>Pezizomycotina</taxon>
        <taxon>Leotiomycetes</taxon>
        <taxon>Erysiphales</taxon>
        <taxon>Erysiphaceae</taxon>
        <taxon>Blumeria</taxon>
    </lineage>
</organism>
<name>A0A383UKA1_BLUHO</name>
<sequence length="31" mass="3574">MQITTIKESFTQQFGGYFESKAQFCTRDGHS</sequence>
<protein>
    <submittedName>
        <fullName evidence="1">Uncharacterized protein</fullName>
    </submittedName>
</protein>
<dbReference type="EMBL" id="UNSH01000024">
    <property type="protein sequence ID" value="SZF00744.1"/>
    <property type="molecule type" value="Genomic_DNA"/>
</dbReference>
<accession>A0A383UKA1</accession>
<proteinExistence type="predicted"/>